<comment type="similarity">
    <text evidence="4">Belongs to the flavoredoxin family.</text>
</comment>
<feature type="transmembrane region" description="Helical" evidence="5">
    <location>
        <begin position="12"/>
        <end position="29"/>
    </location>
</feature>
<dbReference type="Proteomes" id="UP001230188">
    <property type="component" value="Unassembled WGS sequence"/>
</dbReference>
<comment type="cofactor">
    <cofactor evidence="1">
        <name>FMN</name>
        <dbReference type="ChEBI" id="CHEBI:58210"/>
    </cofactor>
</comment>
<evidence type="ECO:0000256" key="5">
    <source>
        <dbReference type="SAM" id="Phobius"/>
    </source>
</evidence>
<dbReference type="AlphaFoldDB" id="A0AAD7UH49"/>
<dbReference type="Pfam" id="PF01613">
    <property type="entry name" value="Flavin_Reduct"/>
    <property type="match status" value="1"/>
</dbReference>
<keyword evidence="8" id="KW-1185">Reference proteome</keyword>
<evidence type="ECO:0000313" key="7">
    <source>
        <dbReference type="EMBL" id="KAJ8604247.1"/>
    </source>
</evidence>
<dbReference type="PANTHER" id="PTHR33798:SF5">
    <property type="entry name" value="FLAVIN REDUCTASE LIKE DOMAIN-CONTAINING PROTEIN"/>
    <property type="match status" value="1"/>
</dbReference>
<sequence length="268" mass="29072">MTSSTRGWELGLAAAGGALASSLAMYLSMRRRRQRIRRVATSFVPTWSPGDTQQQEVVPPASLTLAPEDLKSKYNFFISAYVPRPIALVSSISYDGLINIAPFSYSGIVNHDPGTIVFSCVDKRKGGGDTLKNVKATREFVVHVVSEWYVEAANHTCGNFAPDVNEFESAGLRMISSTKVKPPRAAEAALAMECRVDHIIPMHNDTGAVTATMVVGRVVLIHVHEPAFDADKGVVLPEKLRPMARLGGNTYSTIGDIFDIARPKVISS</sequence>
<proteinExistence type="inferred from homology"/>
<dbReference type="SMART" id="SM00903">
    <property type="entry name" value="Flavin_Reduct"/>
    <property type="match status" value="1"/>
</dbReference>
<gene>
    <name evidence="7" type="ORF">CTAYLR_009232</name>
</gene>
<evidence type="ECO:0000256" key="2">
    <source>
        <dbReference type="ARBA" id="ARBA00022630"/>
    </source>
</evidence>
<organism evidence="7 8">
    <name type="scientific">Chrysophaeum taylorii</name>
    <dbReference type="NCBI Taxonomy" id="2483200"/>
    <lineage>
        <taxon>Eukaryota</taxon>
        <taxon>Sar</taxon>
        <taxon>Stramenopiles</taxon>
        <taxon>Ochrophyta</taxon>
        <taxon>Pelagophyceae</taxon>
        <taxon>Pelagomonadales</taxon>
        <taxon>Pelagomonadaceae</taxon>
        <taxon>Chrysophaeum</taxon>
    </lineage>
</organism>
<feature type="domain" description="Flavin reductase like" evidence="6">
    <location>
        <begin position="79"/>
        <end position="236"/>
    </location>
</feature>
<dbReference type="PANTHER" id="PTHR33798">
    <property type="entry name" value="FLAVOPROTEIN OXYGENASE"/>
    <property type="match status" value="1"/>
</dbReference>
<evidence type="ECO:0000313" key="8">
    <source>
        <dbReference type="Proteomes" id="UP001230188"/>
    </source>
</evidence>
<accession>A0AAD7UH49</accession>
<evidence type="ECO:0000256" key="3">
    <source>
        <dbReference type="ARBA" id="ARBA00022643"/>
    </source>
</evidence>
<keyword evidence="2" id="KW-0285">Flavoprotein</keyword>
<dbReference type="InterPro" id="IPR012349">
    <property type="entry name" value="Split_barrel_FMN-bd"/>
</dbReference>
<dbReference type="SUPFAM" id="SSF50475">
    <property type="entry name" value="FMN-binding split barrel"/>
    <property type="match status" value="1"/>
</dbReference>
<protein>
    <recommendedName>
        <fullName evidence="6">Flavin reductase like domain-containing protein</fullName>
    </recommendedName>
</protein>
<evidence type="ECO:0000259" key="6">
    <source>
        <dbReference type="SMART" id="SM00903"/>
    </source>
</evidence>
<name>A0AAD7UH49_9STRA</name>
<dbReference type="Gene3D" id="2.30.110.10">
    <property type="entry name" value="Electron Transport, Fmn-binding Protein, Chain A"/>
    <property type="match status" value="1"/>
</dbReference>
<keyword evidence="5" id="KW-0472">Membrane</keyword>
<keyword evidence="5" id="KW-1133">Transmembrane helix</keyword>
<reference evidence="7" key="1">
    <citation type="submission" date="2023-01" db="EMBL/GenBank/DDBJ databases">
        <title>Metagenome sequencing of chrysophaentin producing Chrysophaeum taylorii.</title>
        <authorList>
            <person name="Davison J."/>
            <person name="Bewley C."/>
        </authorList>
    </citation>
    <scope>NUCLEOTIDE SEQUENCE</scope>
    <source>
        <strain evidence="7">NIES-1699</strain>
    </source>
</reference>
<dbReference type="InterPro" id="IPR002563">
    <property type="entry name" value="Flavin_Rdtase-like_dom"/>
</dbReference>
<keyword evidence="5" id="KW-0812">Transmembrane</keyword>
<dbReference type="GO" id="GO:0010181">
    <property type="term" value="F:FMN binding"/>
    <property type="evidence" value="ECO:0007669"/>
    <property type="project" value="InterPro"/>
</dbReference>
<evidence type="ECO:0000256" key="4">
    <source>
        <dbReference type="ARBA" id="ARBA00038054"/>
    </source>
</evidence>
<keyword evidence="3" id="KW-0288">FMN</keyword>
<dbReference type="EMBL" id="JAQMWT010000336">
    <property type="protein sequence ID" value="KAJ8604247.1"/>
    <property type="molecule type" value="Genomic_DNA"/>
</dbReference>
<evidence type="ECO:0000256" key="1">
    <source>
        <dbReference type="ARBA" id="ARBA00001917"/>
    </source>
</evidence>
<comment type="caution">
    <text evidence="7">The sequence shown here is derived from an EMBL/GenBank/DDBJ whole genome shotgun (WGS) entry which is preliminary data.</text>
</comment>